<dbReference type="RefSeq" id="WP_103080190.1">
    <property type="nucleotide sequence ID" value="NZ_CP021850.1"/>
</dbReference>
<evidence type="ECO:0000256" key="2">
    <source>
        <dbReference type="ARBA" id="ARBA00022692"/>
    </source>
</evidence>
<evidence type="ECO:0000313" key="8">
    <source>
        <dbReference type="EMBL" id="PNU01062.1"/>
    </source>
</evidence>
<evidence type="ECO:0000313" key="9">
    <source>
        <dbReference type="Proteomes" id="UP000236151"/>
    </source>
</evidence>
<reference evidence="8 9" key="1">
    <citation type="submission" date="2017-06" db="EMBL/GenBank/DDBJ databases">
        <title>Investigating the central metabolism of Clostridium thermosuccinogenes.</title>
        <authorList>
            <person name="Koendjbiharie J.G."/>
            <person name="van Kranenburg R."/>
        </authorList>
    </citation>
    <scope>NUCLEOTIDE SEQUENCE [LARGE SCALE GENOMIC DNA]</scope>
    <source>
        <strain evidence="8 9">DSM 5806</strain>
    </source>
</reference>
<evidence type="ECO:0000256" key="5">
    <source>
        <dbReference type="ARBA" id="ARBA00023239"/>
    </source>
</evidence>
<sequence>MGDAKMEHGKKKVKKRGRSAVFWLLTFLILMVIFLVCAQWSYRYVIESATERAEGTPITIAPQEGISVDIPLGSGTESIAKILKDKGIIRYPFIFKIISKFEGYDGYYKSGVHILKKGLTYQQIMKILTANPERSPSVKVTIPEGYTYKQIADLLAKKGVVDREKFDEVANNYDFDFDFIDDIPEGRKYRLEGYLFPDTYEFDPKAGEAAAIKKMLTRFNEMITESEYKRMEKLGMTLDEVIIIASLIEREAKVSSERPIISGVIHNRLNSKDPSMRKLQIDATIQYIFLNEQGSVKEVLLTEDTKIDHPYNTYKHEGLPPGPISSPGEDSIRAALYPEGDYLFYVQKEDGTGEHYFTKTYDEHLSAMDKAKKNKQSKE</sequence>
<dbReference type="PANTHER" id="PTHR30518:SF2">
    <property type="entry name" value="ENDOLYTIC MUREIN TRANSGLYCOSYLASE"/>
    <property type="match status" value="1"/>
</dbReference>
<dbReference type="CDD" id="cd08010">
    <property type="entry name" value="MltG_like"/>
    <property type="match status" value="1"/>
</dbReference>
<name>A0A2K2FQL1_9CLOT</name>
<feature type="site" description="Important for catalytic activity" evidence="7">
    <location>
        <position position="251"/>
    </location>
</feature>
<organism evidence="8 9">
    <name type="scientific">Clostridium thermosuccinogenes</name>
    <dbReference type="NCBI Taxonomy" id="84032"/>
    <lineage>
        <taxon>Bacteria</taxon>
        <taxon>Bacillati</taxon>
        <taxon>Bacillota</taxon>
        <taxon>Clostridia</taxon>
        <taxon>Eubacteriales</taxon>
        <taxon>Clostridiaceae</taxon>
        <taxon>Clostridium</taxon>
    </lineage>
</organism>
<evidence type="ECO:0000256" key="6">
    <source>
        <dbReference type="ARBA" id="ARBA00023316"/>
    </source>
</evidence>
<evidence type="ECO:0000256" key="1">
    <source>
        <dbReference type="ARBA" id="ARBA00022475"/>
    </source>
</evidence>
<accession>A0A2K2FQL1</accession>
<keyword evidence="1 7" id="KW-1003">Cell membrane</keyword>
<comment type="caution">
    <text evidence="8">The sequence shown here is derived from an EMBL/GenBank/DDBJ whole genome shotgun (WGS) entry which is preliminary data.</text>
</comment>
<evidence type="ECO:0000256" key="4">
    <source>
        <dbReference type="ARBA" id="ARBA00023136"/>
    </source>
</evidence>
<proteinExistence type="inferred from homology"/>
<keyword evidence="3 7" id="KW-1133">Transmembrane helix</keyword>
<dbReference type="OrthoDB" id="9814591at2"/>
<keyword evidence="9" id="KW-1185">Reference proteome</keyword>
<keyword evidence="2 7" id="KW-0812">Transmembrane</keyword>
<dbReference type="PANTHER" id="PTHR30518">
    <property type="entry name" value="ENDOLYTIC MUREIN TRANSGLYCOSYLASE"/>
    <property type="match status" value="1"/>
</dbReference>
<comment type="function">
    <text evidence="7">Functions as a peptidoglycan terminase that cleaves nascent peptidoglycan strands endolytically to terminate their elongation.</text>
</comment>
<dbReference type="Pfam" id="PF02618">
    <property type="entry name" value="YceG"/>
    <property type="match status" value="1"/>
</dbReference>
<comment type="subcellular location">
    <subcellularLocation>
        <location evidence="7">Cell membrane</location>
        <topology evidence="7">Single-pass membrane protein</topology>
    </subcellularLocation>
</comment>
<dbReference type="GO" id="GO:0071555">
    <property type="term" value="P:cell wall organization"/>
    <property type="evidence" value="ECO:0007669"/>
    <property type="project" value="UniProtKB-KW"/>
</dbReference>
<comment type="catalytic activity">
    <reaction evidence="7">
        <text>a peptidoglycan chain = a peptidoglycan chain with N-acetyl-1,6-anhydromuramyl-[peptide] at the reducing end + a peptidoglycan chain with N-acetylglucosamine at the non-reducing end.</text>
        <dbReference type="EC" id="4.2.2.29"/>
    </reaction>
</comment>
<dbReference type="Gene3D" id="3.30.1490.480">
    <property type="entry name" value="Endolytic murein transglycosylase"/>
    <property type="match status" value="2"/>
</dbReference>
<protein>
    <recommendedName>
        <fullName evidence="7">Endolytic murein transglycosylase</fullName>
        <ecNumber evidence="7">4.2.2.29</ecNumber>
    </recommendedName>
    <alternativeName>
        <fullName evidence="7">Peptidoglycan lytic transglycosylase</fullName>
    </alternativeName>
    <alternativeName>
        <fullName evidence="7">Peptidoglycan polymerization terminase</fullName>
    </alternativeName>
</protein>
<dbReference type="KEGG" id="cthd:CDO33_05755"/>
<keyword evidence="4 7" id="KW-0472">Membrane</keyword>
<dbReference type="NCBIfam" id="TIGR00247">
    <property type="entry name" value="endolytic transglycosylase MltG"/>
    <property type="match status" value="1"/>
</dbReference>
<dbReference type="GO" id="GO:0009252">
    <property type="term" value="P:peptidoglycan biosynthetic process"/>
    <property type="evidence" value="ECO:0007669"/>
    <property type="project" value="UniProtKB-UniRule"/>
</dbReference>
<dbReference type="InterPro" id="IPR003770">
    <property type="entry name" value="MLTG-like"/>
</dbReference>
<dbReference type="HAMAP" id="MF_02065">
    <property type="entry name" value="MltG"/>
    <property type="match status" value="1"/>
</dbReference>
<dbReference type="GO" id="GO:0005886">
    <property type="term" value="C:plasma membrane"/>
    <property type="evidence" value="ECO:0007669"/>
    <property type="project" value="UniProtKB-SubCell"/>
</dbReference>
<dbReference type="EMBL" id="NIOJ01000004">
    <property type="protein sequence ID" value="PNU01062.1"/>
    <property type="molecule type" value="Genomic_DNA"/>
</dbReference>
<evidence type="ECO:0000256" key="3">
    <source>
        <dbReference type="ARBA" id="ARBA00022989"/>
    </source>
</evidence>
<feature type="transmembrane region" description="Helical" evidence="7">
    <location>
        <begin position="21"/>
        <end position="42"/>
    </location>
</feature>
<comment type="similarity">
    <text evidence="7">Belongs to the transglycosylase MltG family.</text>
</comment>
<dbReference type="AlphaFoldDB" id="A0A2K2FQL1"/>
<evidence type="ECO:0000256" key="7">
    <source>
        <dbReference type="HAMAP-Rule" id="MF_02065"/>
    </source>
</evidence>
<keyword evidence="6 7" id="KW-0961">Cell wall biogenesis/degradation</keyword>
<dbReference type="Proteomes" id="UP000236151">
    <property type="component" value="Unassembled WGS sequence"/>
</dbReference>
<gene>
    <name evidence="7" type="primary">mltG</name>
    <name evidence="8" type="ORF">CDQ84_02730</name>
</gene>
<dbReference type="EC" id="4.2.2.29" evidence="7"/>
<dbReference type="GO" id="GO:0008932">
    <property type="term" value="F:lytic endotransglycosylase activity"/>
    <property type="evidence" value="ECO:0007669"/>
    <property type="project" value="UniProtKB-UniRule"/>
</dbReference>
<dbReference type="Gene3D" id="3.30.160.60">
    <property type="entry name" value="Classic Zinc Finger"/>
    <property type="match status" value="1"/>
</dbReference>
<keyword evidence="5 7" id="KW-0456">Lyase</keyword>